<keyword evidence="4" id="KW-1185">Reference proteome</keyword>
<dbReference type="Gene3D" id="2.150.10.10">
    <property type="entry name" value="Serralysin-like metalloprotease, C-terminal"/>
    <property type="match status" value="2"/>
</dbReference>
<dbReference type="SUPFAM" id="SSF51445">
    <property type="entry name" value="(Trans)glycosidases"/>
    <property type="match status" value="1"/>
</dbReference>
<evidence type="ECO:0000256" key="1">
    <source>
        <dbReference type="ARBA" id="ARBA00004613"/>
    </source>
</evidence>
<dbReference type="Proteomes" id="UP000198796">
    <property type="component" value="Unassembled WGS sequence"/>
</dbReference>
<dbReference type="SUPFAM" id="SSF51120">
    <property type="entry name" value="beta-Roll"/>
    <property type="match status" value="2"/>
</dbReference>
<dbReference type="Gene3D" id="3.20.20.80">
    <property type="entry name" value="Glycosidases"/>
    <property type="match status" value="1"/>
</dbReference>
<comment type="subcellular location">
    <subcellularLocation>
        <location evidence="1">Secreted</location>
    </subcellularLocation>
</comment>
<dbReference type="GO" id="GO:0005509">
    <property type="term" value="F:calcium ion binding"/>
    <property type="evidence" value="ECO:0007669"/>
    <property type="project" value="InterPro"/>
</dbReference>
<dbReference type="STRING" id="871651.SAMN05421688_3212"/>
<dbReference type="InterPro" id="IPR001343">
    <property type="entry name" value="Hemolysn_Ca-bd"/>
</dbReference>
<reference evidence="3 4" key="1">
    <citation type="submission" date="2016-10" db="EMBL/GenBank/DDBJ databases">
        <authorList>
            <person name="de Groot N.N."/>
        </authorList>
    </citation>
    <scope>NUCLEOTIDE SEQUENCE [LARGE SCALE GENOMIC DNA]</scope>
    <source>
        <strain evidence="3 4">DSM 29316</strain>
    </source>
</reference>
<dbReference type="InterPro" id="IPR017853">
    <property type="entry name" value="GH"/>
</dbReference>
<dbReference type="EMBL" id="FOJU01000006">
    <property type="protein sequence ID" value="SFB14450.1"/>
    <property type="molecule type" value="Genomic_DNA"/>
</dbReference>
<dbReference type="PRINTS" id="PR00313">
    <property type="entry name" value="CABNDNGRPT"/>
</dbReference>
<accession>A0A1I0YPR1</accession>
<dbReference type="RefSeq" id="WP_092066757.1">
    <property type="nucleotide sequence ID" value="NZ_FOJU01000006.1"/>
</dbReference>
<proteinExistence type="predicted"/>
<dbReference type="PROSITE" id="PS00330">
    <property type="entry name" value="HEMOLYSIN_CALCIUM"/>
    <property type="match status" value="3"/>
</dbReference>
<dbReference type="Pfam" id="PF00353">
    <property type="entry name" value="HemolysinCabind"/>
    <property type="match status" value="5"/>
</dbReference>
<sequence length="875" mass="93493">MKIDLQLGTAMIGTDHFGSNYLADRHFMEQSIEGSGGFKSAASSLGITNLRYPGGTLSEKYFDLSDDRHISGAGGHTIDAHNFHDPDDVTQITPLADFLKYASEENASVTVVIPTARYFEKLTDGSADGYSQVKHEIQSFITSIFQSEFGGQIAQFEIGNEFGAWIDGHAGDIFATAEDYAYILRNFSVWIDEALTELNLADDPDIIGQAAFFEWGDKGNNLLINSFLDTDVGEGRGDVASVADAVAALDGISVHSYTTATLENYDERQNEVEGDLYLFEMWDERVGAWTEASGESSSELRRVVTEWNQKNSAFQSNQISGSQAAIGLISQFHHLVSSGVDELNVWPALQTSQNSLIRGSGEQQTLTYSGAAFALLRNLTNDLFVLDGGGVLDFDEDGVADAVAYFFGDADRVVGFISAFDTSWEGVSLDVAVFGLNMATASASLVSLHGNTLDNLDASSQPVLTSYTSPKIETGGIFEFDLMSWDTAILTLDLKESEVGALISGSATSELSFSLEIPLSSEELRLIQHHDGALMTLVGTETRDTIQAVQNFIIDASEGHDTVYGSSGSDYIFGNAGNDEAFGFSGNDVLWGGAGDDILDGGLGQDILSGGSGNDVLYSTDGTANDKSFGGLGDDTFYFDSSADILDGGEDNDRFFHQGSEFYAEEVVLNASSSAHFGTGQYVDLSGKMVVSSFIIGGEGYDTVFLSDESTALILDASALSVALDPPSGVDARHRFDGIEEIQGGAGDDVIDLTSYQEVSDQAFFKLYGGDGDDVIWGTPGMELIDGGDGNDILFGGAGGDTLSGGSGADTFQFTLSSGRSTITDFDPFEGDRIQVFHPSGVVQDLEARELDGGFLDISMLNNEGDIVHIYIDLL</sequence>
<evidence type="ECO:0000313" key="3">
    <source>
        <dbReference type="EMBL" id="SFB14450.1"/>
    </source>
</evidence>
<dbReference type="PANTHER" id="PTHR38340:SF1">
    <property type="entry name" value="S-LAYER PROTEIN"/>
    <property type="match status" value="1"/>
</dbReference>
<evidence type="ECO:0000256" key="2">
    <source>
        <dbReference type="ARBA" id="ARBA00022525"/>
    </source>
</evidence>
<dbReference type="OrthoDB" id="7798885at2"/>
<organism evidence="3 4">
    <name type="scientific">Poseidonocella pacifica</name>
    <dbReference type="NCBI Taxonomy" id="871651"/>
    <lineage>
        <taxon>Bacteria</taxon>
        <taxon>Pseudomonadati</taxon>
        <taxon>Pseudomonadota</taxon>
        <taxon>Alphaproteobacteria</taxon>
        <taxon>Rhodobacterales</taxon>
        <taxon>Roseobacteraceae</taxon>
        <taxon>Poseidonocella</taxon>
    </lineage>
</organism>
<dbReference type="GO" id="GO:0005576">
    <property type="term" value="C:extracellular region"/>
    <property type="evidence" value="ECO:0007669"/>
    <property type="project" value="UniProtKB-SubCell"/>
</dbReference>
<dbReference type="InterPro" id="IPR050557">
    <property type="entry name" value="RTX_toxin/Mannuronan_C5-epim"/>
</dbReference>
<dbReference type="InterPro" id="IPR011049">
    <property type="entry name" value="Serralysin-like_metalloprot_C"/>
</dbReference>
<dbReference type="InterPro" id="IPR018511">
    <property type="entry name" value="Hemolysin-typ_Ca-bd_CS"/>
</dbReference>
<evidence type="ECO:0000313" key="4">
    <source>
        <dbReference type="Proteomes" id="UP000198796"/>
    </source>
</evidence>
<keyword evidence="2" id="KW-0964">Secreted</keyword>
<gene>
    <name evidence="3" type="ORF">SAMN05421688_3212</name>
</gene>
<dbReference type="AlphaFoldDB" id="A0A1I0YPR1"/>
<dbReference type="PANTHER" id="PTHR38340">
    <property type="entry name" value="S-LAYER PROTEIN"/>
    <property type="match status" value="1"/>
</dbReference>
<protein>
    <submittedName>
        <fullName evidence="3">Hemolysin-type calcium-binding repeat-containing protein</fullName>
    </submittedName>
</protein>
<name>A0A1I0YPR1_9RHOB</name>